<dbReference type="Pfam" id="PF02116">
    <property type="entry name" value="STE2"/>
    <property type="match status" value="1"/>
</dbReference>
<dbReference type="OrthoDB" id="5402633at2759"/>
<dbReference type="RefSeq" id="XP_047756165.1">
    <property type="nucleotide sequence ID" value="XM_047899553.1"/>
</dbReference>
<dbReference type="OMA" id="VSICYFS"/>
<dbReference type="GO" id="GO:0038038">
    <property type="term" value="C:G protein-coupled receptor homodimeric complex"/>
    <property type="evidence" value="ECO:0007669"/>
    <property type="project" value="TreeGrafter"/>
</dbReference>
<dbReference type="AlphaFoldDB" id="A0A9Q8L6U1"/>
<dbReference type="PANTHER" id="PTHR28009">
    <property type="entry name" value="PHEROMONE ALPHA FACTOR RECEPTOR"/>
    <property type="match status" value="1"/>
</dbReference>
<keyword evidence="3" id="KW-0675">Receptor</keyword>
<dbReference type="KEGG" id="ffu:CLAFUR5_00405"/>
<feature type="region of interest" description="Disordered" evidence="1">
    <location>
        <begin position="321"/>
        <end position="340"/>
    </location>
</feature>
<feature type="transmembrane region" description="Helical" evidence="2">
    <location>
        <begin position="274"/>
        <end position="293"/>
    </location>
</feature>
<sequence>MDTTPNNTLFDPYDQVITLINPDGVSGTKVSIATIFMLQEVVLETAAVYGVHLGITTVLILLLALLTKADKRRSVVFALNMAALMGFWIRSILLLVSAGGPLFNYYTWCLGLYYDVGNAFDISIAGEIISLLTLAAVELSLLFQVRIVCCTLQRRYRLCIAVGSVAVVFIVVAARIGLAVLNIMWSMTAQGISEHHVAQLNKAQMVSLICTLFSIFAFSTAFCAKLGHAIYQRRKMGMKQFGPMQIIFVMGCQTLLIPGLFGIISFFYLRHSQIYSMMPLLVAVFLPLSAIWASTNTNKNINIAAPYQWRNQNLRKSITAHSSNNNYSNEKGHLTSNSTVDGTLVDDRAESFSGASPSSKKAGMGHQATLSRDSIDLELQKGDQRIYVDRTYNVRSE</sequence>
<proteinExistence type="predicted"/>
<evidence type="ECO:0000256" key="2">
    <source>
        <dbReference type="SAM" id="Phobius"/>
    </source>
</evidence>
<dbReference type="Proteomes" id="UP000756132">
    <property type="component" value="Chromosome 1"/>
</dbReference>
<dbReference type="GO" id="GO:0004932">
    <property type="term" value="F:mating-type factor pheromone receptor activity"/>
    <property type="evidence" value="ECO:0007669"/>
    <property type="project" value="InterPro"/>
</dbReference>
<feature type="transmembrane region" description="Helical" evidence="2">
    <location>
        <begin position="246"/>
        <end position="268"/>
    </location>
</feature>
<dbReference type="EMBL" id="CP090163">
    <property type="protein sequence ID" value="UJO11799.1"/>
    <property type="molecule type" value="Genomic_DNA"/>
</dbReference>
<protein>
    <submittedName>
        <fullName evidence="3">Pheromone P-factor receptor</fullName>
    </submittedName>
</protein>
<dbReference type="GeneID" id="71980283"/>
<reference evidence="3" key="2">
    <citation type="journal article" date="2022" name="Microb. Genom.">
        <title>A chromosome-scale genome assembly of the tomato pathogen Cladosporium fulvum reveals a compartmentalized genome architecture and the presence of a dispensable chromosome.</title>
        <authorList>
            <person name="Zaccaron A.Z."/>
            <person name="Chen L.H."/>
            <person name="Samaras A."/>
            <person name="Stergiopoulos I."/>
        </authorList>
    </citation>
    <scope>NUCLEOTIDE SEQUENCE</scope>
    <source>
        <strain evidence="3">Race5_Kim</strain>
    </source>
</reference>
<dbReference type="PANTHER" id="PTHR28009:SF1">
    <property type="entry name" value="PHEROMONE ALPHA FACTOR RECEPTOR"/>
    <property type="match status" value="1"/>
</dbReference>
<feature type="transmembrane region" description="Helical" evidence="2">
    <location>
        <begin position="87"/>
        <end position="108"/>
    </location>
</feature>
<keyword evidence="4" id="KW-1185">Reference proteome</keyword>
<evidence type="ECO:0000256" key="1">
    <source>
        <dbReference type="SAM" id="MobiDB-lite"/>
    </source>
</evidence>
<dbReference type="InterPro" id="IPR000366">
    <property type="entry name" value="GPCR_STE2"/>
</dbReference>
<reference evidence="3" key="1">
    <citation type="submission" date="2021-12" db="EMBL/GenBank/DDBJ databases">
        <authorList>
            <person name="Zaccaron A."/>
            <person name="Stergiopoulos I."/>
        </authorList>
    </citation>
    <scope>NUCLEOTIDE SEQUENCE</scope>
    <source>
        <strain evidence="3">Race5_Kim</strain>
    </source>
</reference>
<evidence type="ECO:0000313" key="4">
    <source>
        <dbReference type="Proteomes" id="UP000756132"/>
    </source>
</evidence>
<feature type="transmembrane region" description="Helical" evidence="2">
    <location>
        <begin position="205"/>
        <end position="226"/>
    </location>
</feature>
<dbReference type="Gene3D" id="1.10.287.920">
    <property type="entry name" value="Pheromone alpha factor receptor"/>
    <property type="match status" value="1"/>
</dbReference>
<feature type="transmembrane region" description="Helical" evidence="2">
    <location>
        <begin position="46"/>
        <end position="66"/>
    </location>
</feature>
<dbReference type="PRINTS" id="PR00250">
    <property type="entry name" value="GPCRSTE2"/>
</dbReference>
<evidence type="ECO:0000313" key="3">
    <source>
        <dbReference type="EMBL" id="UJO11799.1"/>
    </source>
</evidence>
<feature type="transmembrane region" description="Helical" evidence="2">
    <location>
        <begin position="128"/>
        <end position="148"/>
    </location>
</feature>
<dbReference type="GO" id="GO:0000750">
    <property type="term" value="P:pheromone-dependent signal transduction involved in conjugation with cellular fusion"/>
    <property type="evidence" value="ECO:0007669"/>
    <property type="project" value="TreeGrafter"/>
</dbReference>
<accession>A0A9Q8L6U1</accession>
<keyword evidence="2" id="KW-0472">Membrane</keyword>
<organism evidence="3 4">
    <name type="scientific">Passalora fulva</name>
    <name type="common">Tomato leaf mold</name>
    <name type="synonym">Cladosporium fulvum</name>
    <dbReference type="NCBI Taxonomy" id="5499"/>
    <lineage>
        <taxon>Eukaryota</taxon>
        <taxon>Fungi</taxon>
        <taxon>Dikarya</taxon>
        <taxon>Ascomycota</taxon>
        <taxon>Pezizomycotina</taxon>
        <taxon>Dothideomycetes</taxon>
        <taxon>Dothideomycetidae</taxon>
        <taxon>Mycosphaerellales</taxon>
        <taxon>Mycosphaerellaceae</taxon>
        <taxon>Fulvia</taxon>
    </lineage>
</organism>
<keyword evidence="2" id="KW-1133">Transmembrane helix</keyword>
<feature type="transmembrane region" description="Helical" evidence="2">
    <location>
        <begin position="160"/>
        <end position="185"/>
    </location>
</feature>
<name>A0A9Q8L6U1_PASFU</name>
<gene>
    <name evidence="3" type="ORF">CLAFUR5_00405</name>
</gene>
<dbReference type="InterPro" id="IPR027458">
    <property type="entry name" value="STE2_TM1-TM2_sf"/>
</dbReference>
<keyword evidence="2" id="KW-0812">Transmembrane</keyword>
<dbReference type="CDD" id="cd14939">
    <property type="entry name" value="7tmD_STE2"/>
    <property type="match status" value="1"/>
</dbReference>